<dbReference type="Proteomes" id="UP000632740">
    <property type="component" value="Unassembled WGS sequence"/>
</dbReference>
<dbReference type="RefSeq" id="WP_203753233.1">
    <property type="nucleotide sequence ID" value="NZ_BONK01000006.1"/>
</dbReference>
<gene>
    <name evidence="4" type="ORF">Cch01nite_21790</name>
</gene>
<dbReference type="Pfam" id="PF13407">
    <property type="entry name" value="Peripla_BP_4"/>
    <property type="match status" value="1"/>
</dbReference>
<dbReference type="InterPro" id="IPR013459">
    <property type="entry name" value="RhaS"/>
</dbReference>
<evidence type="ECO:0000256" key="2">
    <source>
        <dbReference type="SAM" id="SignalP"/>
    </source>
</evidence>
<accession>A0A919TZ87</accession>
<dbReference type="InterPro" id="IPR050555">
    <property type="entry name" value="Bact_Solute-Bind_Prot2"/>
</dbReference>
<protein>
    <submittedName>
        <fullName evidence="4">Rhamnose ABC transporter substrate-binding protein</fullName>
    </submittedName>
</protein>
<name>A0A919TZ87_9CELL</name>
<dbReference type="Gene3D" id="3.40.50.2300">
    <property type="match status" value="2"/>
</dbReference>
<keyword evidence="2" id="KW-0732">Signal</keyword>
<evidence type="ECO:0000313" key="5">
    <source>
        <dbReference type="Proteomes" id="UP000632740"/>
    </source>
</evidence>
<dbReference type="GO" id="GO:0015762">
    <property type="term" value="P:rhamnose transmembrane transport"/>
    <property type="evidence" value="ECO:0007669"/>
    <property type="project" value="InterPro"/>
</dbReference>
<dbReference type="PANTHER" id="PTHR30036">
    <property type="entry name" value="D-XYLOSE-BINDING PERIPLASMIC PROTEIN"/>
    <property type="match status" value="1"/>
</dbReference>
<keyword evidence="5" id="KW-1185">Reference proteome</keyword>
<feature type="chain" id="PRO_5038645034" evidence="2">
    <location>
        <begin position="25"/>
        <end position="351"/>
    </location>
</feature>
<proteinExistence type="predicted"/>
<dbReference type="AlphaFoldDB" id="A0A919TZ87"/>
<dbReference type="PROSITE" id="PS51257">
    <property type="entry name" value="PROKAR_LIPOPROTEIN"/>
    <property type="match status" value="1"/>
</dbReference>
<dbReference type="GO" id="GO:0030246">
    <property type="term" value="F:carbohydrate binding"/>
    <property type="evidence" value="ECO:0007669"/>
    <property type="project" value="TreeGrafter"/>
</dbReference>
<dbReference type="GO" id="GO:0030288">
    <property type="term" value="C:outer membrane-bounded periplasmic space"/>
    <property type="evidence" value="ECO:0007669"/>
    <property type="project" value="TreeGrafter"/>
</dbReference>
<dbReference type="CDD" id="cd20000">
    <property type="entry name" value="PBP1_ABC_rhamnose"/>
    <property type="match status" value="1"/>
</dbReference>
<dbReference type="InterPro" id="IPR025997">
    <property type="entry name" value="SBP_2_dom"/>
</dbReference>
<dbReference type="InterPro" id="IPR028082">
    <property type="entry name" value="Peripla_BP_I"/>
</dbReference>
<evidence type="ECO:0000256" key="1">
    <source>
        <dbReference type="ARBA" id="ARBA00004196"/>
    </source>
</evidence>
<sequence length="351" mass="35929">MRWFSRRSSVGAASAAAALVLALAACTSGSPGESDTAGSTGTAAGGKSDLSITFLPKNLGNPYFDTSSKGGKAAVEALGGTFKEVGPTEPTADGQVSFINTLTQQGVSAIVLSANDRSALCGALDTAKQAGIKIVTFDSDVEPGCRDLFVNQATAEGIAKAQVDLIAEQIGDAGQIAILSATANATNQNAWIDMMKTDLAANHPNIELVDVVYGDDDDQTSFDKTAALLQSHPDLKGIISPTTVGIAAAARYLSTSASKGKVALTGLGTPNDMRPYVEDGTVTSFALWNPEDLGYLAAYAAAAMVDGTITGAEGDTFTAGDLGEYTVGADATVLLGDPFVFDKDNIGDFDF</sequence>
<comment type="caution">
    <text evidence="4">The sequence shown here is derived from an EMBL/GenBank/DDBJ whole genome shotgun (WGS) entry which is preliminary data.</text>
</comment>
<evidence type="ECO:0000313" key="4">
    <source>
        <dbReference type="EMBL" id="GIG21455.1"/>
    </source>
</evidence>
<dbReference type="PANTHER" id="PTHR30036:SF8">
    <property type="entry name" value="ABC-TYPE SUGAR TRANSPORT SYSTEM PERIPLASMIC COMPONENT-LIKE PROTEIN"/>
    <property type="match status" value="1"/>
</dbReference>
<dbReference type="NCBIfam" id="TIGR02637">
    <property type="entry name" value="RhaS"/>
    <property type="match status" value="1"/>
</dbReference>
<comment type="subcellular location">
    <subcellularLocation>
        <location evidence="1">Cell envelope</location>
    </subcellularLocation>
</comment>
<dbReference type="SUPFAM" id="SSF53822">
    <property type="entry name" value="Periplasmic binding protein-like I"/>
    <property type="match status" value="1"/>
</dbReference>
<evidence type="ECO:0000259" key="3">
    <source>
        <dbReference type="Pfam" id="PF13407"/>
    </source>
</evidence>
<reference evidence="4" key="1">
    <citation type="submission" date="2021-01" db="EMBL/GenBank/DDBJ databases">
        <title>Whole genome shotgun sequence of Cellulomonas chitinilytica NBRC 110799.</title>
        <authorList>
            <person name="Komaki H."/>
            <person name="Tamura T."/>
        </authorList>
    </citation>
    <scope>NUCLEOTIDE SEQUENCE</scope>
    <source>
        <strain evidence="4">NBRC 110799</strain>
    </source>
</reference>
<feature type="domain" description="Periplasmic binding protein" evidence="3">
    <location>
        <begin position="52"/>
        <end position="307"/>
    </location>
</feature>
<feature type="signal peptide" evidence="2">
    <location>
        <begin position="1"/>
        <end position="24"/>
    </location>
</feature>
<dbReference type="EMBL" id="BONK01000006">
    <property type="protein sequence ID" value="GIG21455.1"/>
    <property type="molecule type" value="Genomic_DNA"/>
</dbReference>
<organism evidence="4 5">
    <name type="scientific">Cellulomonas chitinilytica</name>
    <dbReference type="NCBI Taxonomy" id="398759"/>
    <lineage>
        <taxon>Bacteria</taxon>
        <taxon>Bacillati</taxon>
        <taxon>Actinomycetota</taxon>
        <taxon>Actinomycetes</taxon>
        <taxon>Micrococcales</taxon>
        <taxon>Cellulomonadaceae</taxon>
        <taxon>Cellulomonas</taxon>
    </lineage>
</organism>